<comment type="function">
    <text evidence="17">Catalyzes the conversion of 3-deoxy-D-arabino-heptulosonate 7-phosphate (DAHP) to dehydroquinate (DHQ).</text>
</comment>
<evidence type="ECO:0000256" key="13">
    <source>
        <dbReference type="ARBA" id="ARBA00023027"/>
    </source>
</evidence>
<dbReference type="HAMAP" id="MF_00110">
    <property type="entry name" value="DHQ_synthase"/>
    <property type="match status" value="1"/>
</dbReference>
<gene>
    <name evidence="17 20" type="primary">aroB</name>
    <name evidence="20" type="ORF">Asi02nite_09880</name>
</gene>
<dbReference type="EC" id="4.2.3.4" evidence="6 17"/>
<evidence type="ECO:0000256" key="16">
    <source>
        <dbReference type="ARBA" id="ARBA00023285"/>
    </source>
</evidence>
<proteinExistence type="inferred from homology"/>
<feature type="binding site" evidence="17">
    <location>
        <begin position="104"/>
        <end position="108"/>
    </location>
    <ligand>
        <name>NAD(+)</name>
        <dbReference type="ChEBI" id="CHEBI:57540"/>
    </ligand>
</feature>
<reference evidence="20 21" key="1">
    <citation type="submission" date="2021-01" db="EMBL/GenBank/DDBJ databases">
        <title>Whole genome shotgun sequence of Asanoa siamensis NBRC 107932.</title>
        <authorList>
            <person name="Komaki H."/>
            <person name="Tamura T."/>
        </authorList>
    </citation>
    <scope>NUCLEOTIDE SEQUENCE [LARGE SCALE GENOMIC DNA]</scope>
    <source>
        <strain evidence="20 21">NBRC 107932</strain>
    </source>
</reference>
<dbReference type="InterPro" id="IPR056179">
    <property type="entry name" value="DHQS_C"/>
</dbReference>
<comment type="cofactor">
    <cofactor evidence="17">
        <name>Co(2+)</name>
        <dbReference type="ChEBI" id="CHEBI:48828"/>
    </cofactor>
    <cofactor evidence="17">
        <name>Zn(2+)</name>
        <dbReference type="ChEBI" id="CHEBI:29105"/>
    </cofactor>
    <text evidence="17">Binds 1 divalent metal cation per subunit. Can use either Co(2+) or Zn(2+).</text>
</comment>
<accession>A0ABQ4CJK7</accession>
<dbReference type="Gene3D" id="1.20.1090.10">
    <property type="entry name" value="Dehydroquinate synthase-like - alpha domain"/>
    <property type="match status" value="1"/>
</dbReference>
<dbReference type="PANTHER" id="PTHR43622">
    <property type="entry name" value="3-DEHYDROQUINATE SYNTHASE"/>
    <property type="match status" value="1"/>
</dbReference>
<evidence type="ECO:0000256" key="2">
    <source>
        <dbReference type="ARBA" id="ARBA00001911"/>
    </source>
</evidence>
<comment type="pathway">
    <text evidence="4 17">Metabolic intermediate biosynthesis; chorismate biosynthesis; chorismate from D-erythrose 4-phosphate and phosphoenolpyruvate: step 2/7.</text>
</comment>
<evidence type="ECO:0000313" key="21">
    <source>
        <dbReference type="Proteomes" id="UP000604117"/>
    </source>
</evidence>
<dbReference type="InterPro" id="IPR050071">
    <property type="entry name" value="Dehydroquinate_synthase"/>
</dbReference>
<feature type="binding site" evidence="17">
    <location>
        <position position="183"/>
    </location>
    <ligand>
        <name>Zn(2+)</name>
        <dbReference type="ChEBI" id="CHEBI:29105"/>
    </ligand>
</feature>
<keyword evidence="11 17" id="KW-0547">Nucleotide-binding</keyword>
<feature type="binding site" evidence="17">
    <location>
        <begin position="168"/>
        <end position="171"/>
    </location>
    <ligand>
        <name>NAD(+)</name>
        <dbReference type="ChEBI" id="CHEBI:57540"/>
    </ligand>
</feature>
<comment type="catalytic activity">
    <reaction evidence="1 17">
        <text>7-phospho-2-dehydro-3-deoxy-D-arabino-heptonate = 3-dehydroquinate + phosphate</text>
        <dbReference type="Rhea" id="RHEA:21968"/>
        <dbReference type="ChEBI" id="CHEBI:32364"/>
        <dbReference type="ChEBI" id="CHEBI:43474"/>
        <dbReference type="ChEBI" id="CHEBI:58394"/>
        <dbReference type="EC" id="4.2.3.4"/>
    </reaction>
</comment>
<keyword evidence="13 17" id="KW-0520">NAD</keyword>
<evidence type="ECO:0000256" key="7">
    <source>
        <dbReference type="ARBA" id="ARBA00017684"/>
    </source>
</evidence>
<evidence type="ECO:0000256" key="12">
    <source>
        <dbReference type="ARBA" id="ARBA00022833"/>
    </source>
</evidence>
<dbReference type="EMBL" id="BONE01000005">
    <property type="protein sequence ID" value="GIF71470.1"/>
    <property type="molecule type" value="Genomic_DNA"/>
</dbReference>
<evidence type="ECO:0000256" key="8">
    <source>
        <dbReference type="ARBA" id="ARBA00022490"/>
    </source>
</evidence>
<keyword evidence="10 17" id="KW-0479">Metal-binding</keyword>
<feature type="binding site" evidence="17">
    <location>
        <position position="262"/>
    </location>
    <ligand>
        <name>Zn(2+)</name>
        <dbReference type="ChEBI" id="CHEBI:29105"/>
    </ligand>
</feature>
<dbReference type="PANTHER" id="PTHR43622:SF7">
    <property type="entry name" value="3-DEHYDROQUINATE SYNTHASE, CHLOROPLASTIC"/>
    <property type="match status" value="1"/>
</dbReference>
<dbReference type="InterPro" id="IPR016037">
    <property type="entry name" value="DHQ_synth_AroB"/>
</dbReference>
<feature type="domain" description="3-dehydroquinate synthase C-terminal" evidence="19">
    <location>
        <begin position="180"/>
        <end position="322"/>
    </location>
</feature>
<evidence type="ECO:0000256" key="3">
    <source>
        <dbReference type="ARBA" id="ARBA00004496"/>
    </source>
</evidence>
<dbReference type="Pfam" id="PF01761">
    <property type="entry name" value="DHQ_synthase"/>
    <property type="match status" value="1"/>
</dbReference>
<evidence type="ECO:0000256" key="5">
    <source>
        <dbReference type="ARBA" id="ARBA00005412"/>
    </source>
</evidence>
<keyword evidence="12 17" id="KW-0862">Zinc</keyword>
<sequence>MSEITRIPVGGEQAYDVVVGRGLTDQVGPLLPGAERVAVLASAPLFARADAVEAALRAEGRAVTRVEIPDAESGKTIDTAAACWDRLGAAGFTRSDAVVAVGGGAATDLGGYVAAAWLRGVRWVPVPTSLLGMVDAAVGGKTGINTAAGKNLVGAFHPPVGVLCDLDTLDTLPPADLTAGLAEVVKCGFIAEPAILDLIERDPRAALDPTGPAVRALIEHAIRVKADVVGGDLKESGRREILNYGHTLAHAIEKVEHYTWRHGDAVAVGLVYAAELSRLSGRLDEPTAARHRAILTSLGLPTRYLAEAWPELLAAMRVDKKARGSRLRFVVLDALATTDLLEGPSDALLTEAFAAVSR</sequence>
<evidence type="ECO:0000256" key="9">
    <source>
        <dbReference type="ARBA" id="ARBA00022605"/>
    </source>
</evidence>
<organism evidence="20 21">
    <name type="scientific">Asanoa siamensis</name>
    <dbReference type="NCBI Taxonomy" id="926357"/>
    <lineage>
        <taxon>Bacteria</taxon>
        <taxon>Bacillati</taxon>
        <taxon>Actinomycetota</taxon>
        <taxon>Actinomycetes</taxon>
        <taxon>Micromonosporales</taxon>
        <taxon>Micromonosporaceae</taxon>
        <taxon>Asanoa</taxon>
    </lineage>
</organism>
<evidence type="ECO:0000256" key="4">
    <source>
        <dbReference type="ARBA" id="ARBA00004661"/>
    </source>
</evidence>
<feature type="domain" description="3-dehydroquinate synthase N-terminal" evidence="18">
    <location>
        <begin position="66"/>
        <end position="177"/>
    </location>
</feature>
<keyword evidence="21" id="KW-1185">Reference proteome</keyword>
<dbReference type="Proteomes" id="UP000604117">
    <property type="component" value="Unassembled WGS sequence"/>
</dbReference>
<dbReference type="CDD" id="cd08195">
    <property type="entry name" value="DHQS"/>
    <property type="match status" value="1"/>
</dbReference>
<dbReference type="Gene3D" id="3.40.50.1970">
    <property type="match status" value="1"/>
</dbReference>
<keyword evidence="14 17" id="KW-0057">Aromatic amino acid biosynthesis</keyword>
<comment type="caution">
    <text evidence="20">The sequence shown here is derived from an EMBL/GenBank/DDBJ whole genome shotgun (WGS) entry which is preliminary data.</text>
</comment>
<evidence type="ECO:0000256" key="14">
    <source>
        <dbReference type="ARBA" id="ARBA00023141"/>
    </source>
</evidence>
<evidence type="ECO:0000259" key="18">
    <source>
        <dbReference type="Pfam" id="PF01761"/>
    </source>
</evidence>
<dbReference type="InterPro" id="IPR030963">
    <property type="entry name" value="DHQ_synth_fam"/>
</dbReference>
<protein>
    <recommendedName>
        <fullName evidence="7 17">3-dehydroquinate synthase</fullName>
        <shortName evidence="17">DHQS</shortName>
        <ecNumber evidence="6 17">4.2.3.4</ecNumber>
    </recommendedName>
</protein>
<dbReference type="RefSeq" id="WP_203710949.1">
    <property type="nucleotide sequence ID" value="NZ_BONE01000005.1"/>
</dbReference>
<keyword evidence="16 17" id="KW-0170">Cobalt</keyword>
<evidence type="ECO:0000256" key="17">
    <source>
        <dbReference type="HAMAP-Rule" id="MF_00110"/>
    </source>
</evidence>
<dbReference type="SUPFAM" id="SSF56796">
    <property type="entry name" value="Dehydroquinate synthase-like"/>
    <property type="match status" value="1"/>
</dbReference>
<feature type="binding site" evidence="17">
    <location>
        <begin position="70"/>
        <end position="75"/>
    </location>
    <ligand>
        <name>NAD(+)</name>
        <dbReference type="ChEBI" id="CHEBI:57540"/>
    </ligand>
</feature>
<feature type="binding site" evidence="17">
    <location>
        <position position="141"/>
    </location>
    <ligand>
        <name>NAD(+)</name>
        <dbReference type="ChEBI" id="CHEBI:57540"/>
    </ligand>
</feature>
<dbReference type="PIRSF" id="PIRSF001455">
    <property type="entry name" value="DHQ_synth"/>
    <property type="match status" value="1"/>
</dbReference>
<evidence type="ECO:0000313" key="20">
    <source>
        <dbReference type="EMBL" id="GIF71470.1"/>
    </source>
</evidence>
<evidence type="ECO:0000256" key="1">
    <source>
        <dbReference type="ARBA" id="ARBA00001393"/>
    </source>
</evidence>
<dbReference type="Pfam" id="PF24621">
    <property type="entry name" value="DHQS_C"/>
    <property type="match status" value="1"/>
</dbReference>
<comment type="similarity">
    <text evidence="5 17">Belongs to the sugar phosphate cyclases superfamily. Dehydroquinate synthase family.</text>
</comment>
<dbReference type="NCBIfam" id="TIGR01357">
    <property type="entry name" value="aroB"/>
    <property type="match status" value="1"/>
</dbReference>
<dbReference type="InterPro" id="IPR030960">
    <property type="entry name" value="DHQS/DOIS_N"/>
</dbReference>
<evidence type="ECO:0000256" key="15">
    <source>
        <dbReference type="ARBA" id="ARBA00023239"/>
    </source>
</evidence>
<name>A0ABQ4CJK7_9ACTN</name>
<feature type="binding site" evidence="17">
    <location>
        <position position="246"/>
    </location>
    <ligand>
        <name>Zn(2+)</name>
        <dbReference type="ChEBI" id="CHEBI:29105"/>
    </ligand>
</feature>
<evidence type="ECO:0000256" key="10">
    <source>
        <dbReference type="ARBA" id="ARBA00022723"/>
    </source>
</evidence>
<keyword evidence="15 17" id="KW-0456">Lyase</keyword>
<evidence type="ECO:0000256" key="11">
    <source>
        <dbReference type="ARBA" id="ARBA00022741"/>
    </source>
</evidence>
<comment type="subcellular location">
    <subcellularLocation>
        <location evidence="3 17">Cytoplasm</location>
    </subcellularLocation>
</comment>
<feature type="binding site" evidence="17">
    <location>
        <begin position="128"/>
        <end position="129"/>
    </location>
    <ligand>
        <name>NAD(+)</name>
        <dbReference type="ChEBI" id="CHEBI:57540"/>
    </ligand>
</feature>
<comment type="cofactor">
    <cofactor evidence="2 17">
        <name>NAD(+)</name>
        <dbReference type="ChEBI" id="CHEBI:57540"/>
    </cofactor>
</comment>
<keyword evidence="8 17" id="KW-0963">Cytoplasm</keyword>
<feature type="binding site" evidence="17">
    <location>
        <position position="150"/>
    </location>
    <ligand>
        <name>NAD(+)</name>
        <dbReference type="ChEBI" id="CHEBI:57540"/>
    </ligand>
</feature>
<keyword evidence="9 17" id="KW-0028">Amino-acid biosynthesis</keyword>
<evidence type="ECO:0000256" key="6">
    <source>
        <dbReference type="ARBA" id="ARBA00013031"/>
    </source>
</evidence>
<evidence type="ECO:0000259" key="19">
    <source>
        <dbReference type="Pfam" id="PF24621"/>
    </source>
</evidence>